<name>A0AAV1JYQ2_9NEOP</name>
<accession>A0AAV1JYQ2</accession>
<evidence type="ECO:0000259" key="14">
    <source>
        <dbReference type="Pfam" id="PF00487"/>
    </source>
</evidence>
<sequence length="370" mass="42557">MEVSADGSIGRWKYRQMEVLADGSIGRWKYWHMEDIQACDSLDEMAPNVTEVTSLGSEARLKKLVPPQASPRKPDIVYASVATLLAVHIAALYGLYLAVTRASWTTLVFNYVLLELSLIGMTAGAHRLWSHKAFKAKMPLQIILMLMQSMTGQFTVTNWVRDHRMHHRYTDTDGDPHNAARGFFFSHIGWLLVKKHEEVKNRGKFIDMSDIYANPVLSFQKKYGFFIIGFMAFVLPTVVPIYFWGESLNVAWHICMLKYALILNKTFTVNSIAHMWGYKTYDKNILSTNNKFTEIVSLGEGFHNYHHVYPWDYRSAEFGDSKFNLAKTFIEFFAKIGWAYDLKTVPKEVIDRRVERTGDGSDLWGHKKAD</sequence>
<feature type="domain" description="Fatty acid desaturase" evidence="14">
    <location>
        <begin position="103"/>
        <end position="310"/>
    </location>
</feature>
<feature type="transmembrane region" description="Helical" evidence="13">
    <location>
        <begin position="108"/>
        <end position="129"/>
    </location>
</feature>
<organism evidence="15 16">
    <name type="scientific">Leptosia nina</name>
    <dbReference type="NCBI Taxonomy" id="320188"/>
    <lineage>
        <taxon>Eukaryota</taxon>
        <taxon>Metazoa</taxon>
        <taxon>Ecdysozoa</taxon>
        <taxon>Arthropoda</taxon>
        <taxon>Hexapoda</taxon>
        <taxon>Insecta</taxon>
        <taxon>Pterygota</taxon>
        <taxon>Neoptera</taxon>
        <taxon>Endopterygota</taxon>
        <taxon>Lepidoptera</taxon>
        <taxon>Glossata</taxon>
        <taxon>Ditrysia</taxon>
        <taxon>Papilionoidea</taxon>
        <taxon>Pieridae</taxon>
        <taxon>Pierinae</taxon>
        <taxon>Leptosia</taxon>
    </lineage>
</organism>
<dbReference type="GO" id="GO:0005506">
    <property type="term" value="F:iron ion binding"/>
    <property type="evidence" value="ECO:0007669"/>
    <property type="project" value="TreeGrafter"/>
</dbReference>
<dbReference type="GO" id="GO:0004768">
    <property type="term" value="F:stearoyl-CoA 9-desaturase activity"/>
    <property type="evidence" value="ECO:0007669"/>
    <property type="project" value="TreeGrafter"/>
</dbReference>
<evidence type="ECO:0000256" key="12">
    <source>
        <dbReference type="RuleBase" id="RU000581"/>
    </source>
</evidence>
<comment type="domain">
    <text evidence="12">The histidine box domains are involved in binding the catalytic metal ions.</text>
</comment>
<dbReference type="InterPro" id="IPR005804">
    <property type="entry name" value="FA_desaturase_dom"/>
</dbReference>
<gene>
    <name evidence="15" type="ORF">LNINA_LOCUS13368</name>
</gene>
<evidence type="ECO:0000256" key="10">
    <source>
        <dbReference type="ARBA" id="ARBA00023136"/>
    </source>
</evidence>
<comment type="subcellular location">
    <subcellularLocation>
        <location evidence="1">Membrane</location>
        <topology evidence="1">Multi-pass membrane protein</topology>
    </subcellularLocation>
</comment>
<keyword evidence="4 12" id="KW-0812">Transmembrane</keyword>
<dbReference type="PANTHER" id="PTHR11351:SF31">
    <property type="entry name" value="DESATURASE 1, ISOFORM A-RELATED"/>
    <property type="match status" value="1"/>
</dbReference>
<keyword evidence="11 12" id="KW-0275">Fatty acid biosynthesis</keyword>
<reference evidence="15 16" key="1">
    <citation type="submission" date="2023-11" db="EMBL/GenBank/DDBJ databases">
        <authorList>
            <person name="Okamura Y."/>
        </authorList>
    </citation>
    <scope>NUCLEOTIDE SEQUENCE [LARGE SCALE GENOMIC DNA]</scope>
</reference>
<feature type="transmembrane region" description="Helical" evidence="13">
    <location>
        <begin position="76"/>
        <end position="96"/>
    </location>
</feature>
<dbReference type="Proteomes" id="UP001497472">
    <property type="component" value="Unassembled WGS sequence"/>
</dbReference>
<keyword evidence="10 13" id="KW-0472">Membrane</keyword>
<evidence type="ECO:0000256" key="1">
    <source>
        <dbReference type="ARBA" id="ARBA00004141"/>
    </source>
</evidence>
<evidence type="ECO:0000256" key="13">
    <source>
        <dbReference type="SAM" id="Phobius"/>
    </source>
</evidence>
<evidence type="ECO:0000313" key="16">
    <source>
        <dbReference type="Proteomes" id="UP001497472"/>
    </source>
</evidence>
<keyword evidence="8" id="KW-0408">Iron</keyword>
<keyword evidence="9" id="KW-0443">Lipid metabolism</keyword>
<evidence type="ECO:0000256" key="3">
    <source>
        <dbReference type="ARBA" id="ARBA00022516"/>
    </source>
</evidence>
<evidence type="ECO:0000313" key="15">
    <source>
        <dbReference type="EMBL" id="CAK1554452.1"/>
    </source>
</evidence>
<evidence type="ECO:0000256" key="8">
    <source>
        <dbReference type="ARBA" id="ARBA00023004"/>
    </source>
</evidence>
<evidence type="ECO:0000256" key="5">
    <source>
        <dbReference type="ARBA" id="ARBA00022832"/>
    </source>
</evidence>
<dbReference type="CDD" id="cd03505">
    <property type="entry name" value="Delta9-FADS-like"/>
    <property type="match status" value="1"/>
</dbReference>
<keyword evidence="7 12" id="KW-0560">Oxidoreductase</keyword>
<dbReference type="InterPro" id="IPR015876">
    <property type="entry name" value="Acyl-CoA_DS"/>
</dbReference>
<dbReference type="Pfam" id="PF00487">
    <property type="entry name" value="FA_desaturase"/>
    <property type="match status" value="1"/>
</dbReference>
<keyword evidence="6 13" id="KW-1133">Transmembrane helix</keyword>
<dbReference type="PANTHER" id="PTHR11351">
    <property type="entry name" value="ACYL-COA DESATURASE"/>
    <property type="match status" value="1"/>
</dbReference>
<evidence type="ECO:0000256" key="2">
    <source>
        <dbReference type="ARBA" id="ARBA00009295"/>
    </source>
</evidence>
<dbReference type="PRINTS" id="PR00075">
    <property type="entry name" value="FACDDSATRASE"/>
</dbReference>
<evidence type="ECO:0000256" key="9">
    <source>
        <dbReference type="ARBA" id="ARBA00023098"/>
    </source>
</evidence>
<comment type="similarity">
    <text evidence="2 12">Belongs to the fatty acid desaturase type 1 family.</text>
</comment>
<keyword evidence="5" id="KW-0276">Fatty acid metabolism</keyword>
<dbReference type="GO" id="GO:0005789">
    <property type="term" value="C:endoplasmic reticulum membrane"/>
    <property type="evidence" value="ECO:0007669"/>
    <property type="project" value="TreeGrafter"/>
</dbReference>
<evidence type="ECO:0000256" key="11">
    <source>
        <dbReference type="ARBA" id="ARBA00023160"/>
    </source>
</evidence>
<dbReference type="EMBL" id="CAVLEF010000278">
    <property type="protein sequence ID" value="CAK1554452.1"/>
    <property type="molecule type" value="Genomic_DNA"/>
</dbReference>
<evidence type="ECO:0000256" key="7">
    <source>
        <dbReference type="ARBA" id="ARBA00023002"/>
    </source>
</evidence>
<evidence type="ECO:0000256" key="6">
    <source>
        <dbReference type="ARBA" id="ARBA00022989"/>
    </source>
</evidence>
<keyword evidence="3 12" id="KW-0444">Lipid biosynthesis</keyword>
<comment type="cofactor">
    <cofactor evidence="12">
        <name>Fe(2+)</name>
        <dbReference type="ChEBI" id="CHEBI:29033"/>
    </cofactor>
</comment>
<evidence type="ECO:0000256" key="4">
    <source>
        <dbReference type="ARBA" id="ARBA00022692"/>
    </source>
</evidence>
<proteinExistence type="inferred from homology"/>
<feature type="transmembrane region" description="Helical" evidence="13">
    <location>
        <begin position="250"/>
        <end position="273"/>
    </location>
</feature>
<dbReference type="AlphaFoldDB" id="A0AAV1JYQ2"/>
<keyword evidence="16" id="KW-1185">Reference proteome</keyword>
<comment type="caution">
    <text evidence="15">The sequence shown here is derived from an EMBL/GenBank/DDBJ whole genome shotgun (WGS) entry which is preliminary data.</text>
</comment>
<protein>
    <recommendedName>
        <fullName evidence="14">Fatty acid desaturase domain-containing protein</fullName>
    </recommendedName>
</protein>
<dbReference type="GO" id="GO:0006636">
    <property type="term" value="P:unsaturated fatty acid biosynthetic process"/>
    <property type="evidence" value="ECO:0007669"/>
    <property type="project" value="TreeGrafter"/>
</dbReference>
<feature type="transmembrane region" description="Helical" evidence="13">
    <location>
        <begin position="223"/>
        <end position="244"/>
    </location>
</feature>